<dbReference type="Proteomes" id="UP000596660">
    <property type="component" value="Unplaced"/>
</dbReference>
<dbReference type="AlphaFoldDB" id="A0A803KUL9"/>
<accession>A0A803KUL9</accession>
<dbReference type="Gramene" id="AUR62002727-RA">
    <property type="protein sequence ID" value="AUR62002727-RA:cds"/>
    <property type="gene ID" value="AUR62002727"/>
</dbReference>
<keyword evidence="2" id="KW-1185">Reference proteome</keyword>
<protein>
    <recommendedName>
        <fullName evidence="3">DUF4283 domain-containing protein</fullName>
    </recommendedName>
</protein>
<reference evidence="1" key="1">
    <citation type="journal article" date="2017" name="Nature">
        <title>The genome of Chenopodium quinoa.</title>
        <authorList>
            <person name="Jarvis D.E."/>
            <person name="Ho Y.S."/>
            <person name="Lightfoot D.J."/>
            <person name="Schmoeckel S.M."/>
            <person name="Li B."/>
            <person name="Borm T.J.A."/>
            <person name="Ohyanagi H."/>
            <person name="Mineta K."/>
            <person name="Michell C.T."/>
            <person name="Saber N."/>
            <person name="Kharbatia N.M."/>
            <person name="Rupper R.R."/>
            <person name="Sharp A.R."/>
            <person name="Dally N."/>
            <person name="Boughton B.A."/>
            <person name="Woo Y.H."/>
            <person name="Gao G."/>
            <person name="Schijlen E.G.W.M."/>
            <person name="Guo X."/>
            <person name="Momin A.A."/>
            <person name="Negrao S."/>
            <person name="Al-Babili S."/>
            <person name="Gehring C."/>
            <person name="Roessner U."/>
            <person name="Jung C."/>
            <person name="Murphy K."/>
            <person name="Arold S.T."/>
            <person name="Gojobori T."/>
            <person name="van der Linden C.G."/>
            <person name="van Loo E.N."/>
            <person name="Jellen E.N."/>
            <person name="Maughan P.J."/>
            <person name="Tester M."/>
        </authorList>
    </citation>
    <scope>NUCLEOTIDE SEQUENCE [LARGE SCALE GENOMIC DNA]</scope>
    <source>
        <strain evidence="1">cv. PI 614886</strain>
    </source>
</reference>
<evidence type="ECO:0000313" key="1">
    <source>
        <dbReference type="EnsemblPlants" id="AUR62002727-RA:cds"/>
    </source>
</evidence>
<organism evidence="1 2">
    <name type="scientific">Chenopodium quinoa</name>
    <name type="common">Quinoa</name>
    <dbReference type="NCBI Taxonomy" id="63459"/>
    <lineage>
        <taxon>Eukaryota</taxon>
        <taxon>Viridiplantae</taxon>
        <taxon>Streptophyta</taxon>
        <taxon>Embryophyta</taxon>
        <taxon>Tracheophyta</taxon>
        <taxon>Spermatophyta</taxon>
        <taxon>Magnoliopsida</taxon>
        <taxon>eudicotyledons</taxon>
        <taxon>Gunneridae</taxon>
        <taxon>Pentapetalae</taxon>
        <taxon>Caryophyllales</taxon>
        <taxon>Chenopodiaceae</taxon>
        <taxon>Chenopodioideae</taxon>
        <taxon>Atripliceae</taxon>
        <taxon>Chenopodium</taxon>
    </lineage>
</organism>
<dbReference type="EnsemblPlants" id="AUR62002727-RA">
    <property type="protein sequence ID" value="AUR62002727-RA:cds"/>
    <property type="gene ID" value="AUR62002727"/>
</dbReference>
<proteinExistence type="predicted"/>
<sequence>MLHCSNIRDRDNLVDQETAALNGALFVMTPWFPQASVQAFKLKEACLWVRVEGLPLTAATPAFVRPMLKEIRRVLYFDEESMGPGIKEFLRVKVRVPLELSKF</sequence>
<evidence type="ECO:0000313" key="2">
    <source>
        <dbReference type="Proteomes" id="UP000596660"/>
    </source>
</evidence>
<name>A0A803KUL9_CHEQI</name>
<reference evidence="1" key="2">
    <citation type="submission" date="2021-03" db="UniProtKB">
        <authorList>
            <consortium name="EnsemblPlants"/>
        </authorList>
    </citation>
    <scope>IDENTIFICATION</scope>
</reference>
<evidence type="ECO:0008006" key="3">
    <source>
        <dbReference type="Google" id="ProtNLM"/>
    </source>
</evidence>